<keyword evidence="5" id="KW-0328">Glycosyltransferase</keyword>
<dbReference type="GO" id="GO:0071555">
    <property type="term" value="P:cell wall organization"/>
    <property type="evidence" value="ECO:0007669"/>
    <property type="project" value="UniProtKB-KW"/>
</dbReference>
<dbReference type="InterPro" id="IPR018365">
    <property type="entry name" value="Cell_cycle_FtsW-rel_CS"/>
</dbReference>
<comment type="pathway">
    <text evidence="2">Cell wall biogenesis; peptidoglycan biosynthesis.</text>
</comment>
<dbReference type="EMBL" id="WBSM01000001">
    <property type="protein sequence ID" value="KAB8289071.1"/>
    <property type="molecule type" value="Genomic_DNA"/>
</dbReference>
<keyword evidence="7 23" id="KW-0812">Transmembrane</keyword>
<dbReference type="GO" id="GO:0032153">
    <property type="term" value="C:cell division site"/>
    <property type="evidence" value="ECO:0007669"/>
    <property type="project" value="TreeGrafter"/>
</dbReference>
<evidence type="ECO:0000256" key="17">
    <source>
        <dbReference type="ARBA" id="ARBA00041185"/>
    </source>
</evidence>
<feature type="transmembrane region" description="Helical" evidence="23">
    <location>
        <begin position="398"/>
        <end position="423"/>
    </location>
</feature>
<evidence type="ECO:0000256" key="20">
    <source>
        <dbReference type="ARBA" id="ARBA00049902"/>
    </source>
</evidence>
<comment type="function">
    <text evidence="21">Peptidoglycan polymerase that is essential for cell division.</text>
</comment>
<feature type="transmembrane region" description="Helical" evidence="23">
    <location>
        <begin position="94"/>
        <end position="117"/>
    </location>
</feature>
<evidence type="ECO:0000313" key="24">
    <source>
        <dbReference type="EMBL" id="KAB8289071.1"/>
    </source>
</evidence>
<keyword evidence="4 24" id="KW-0132">Cell division</keyword>
<gene>
    <name evidence="24" type="ORF">DSM100688_0149</name>
</gene>
<dbReference type="Pfam" id="PF01098">
    <property type="entry name" value="FTSW_RODA_SPOVE"/>
    <property type="match status" value="1"/>
</dbReference>
<name>A0A6L4X258_9BIFI</name>
<organism evidence="24 25">
    <name type="scientific">Bifidobacterium ramosum</name>
    <dbReference type="NCBI Taxonomy" id="1798158"/>
    <lineage>
        <taxon>Bacteria</taxon>
        <taxon>Bacillati</taxon>
        <taxon>Actinomycetota</taxon>
        <taxon>Actinomycetes</taxon>
        <taxon>Bifidobacteriales</taxon>
        <taxon>Bifidobacteriaceae</taxon>
        <taxon>Bifidobacterium</taxon>
    </lineage>
</organism>
<evidence type="ECO:0000256" key="3">
    <source>
        <dbReference type="ARBA" id="ARBA00022475"/>
    </source>
</evidence>
<dbReference type="GO" id="GO:0009252">
    <property type="term" value="P:peptidoglycan biosynthetic process"/>
    <property type="evidence" value="ECO:0007669"/>
    <property type="project" value="UniProtKB-KW"/>
</dbReference>
<dbReference type="NCBIfam" id="TIGR02614">
    <property type="entry name" value="ftsW"/>
    <property type="match status" value="1"/>
</dbReference>
<feature type="region of interest" description="Disordered" evidence="22">
    <location>
        <begin position="1"/>
        <end position="75"/>
    </location>
</feature>
<reference evidence="24 25" key="1">
    <citation type="submission" date="2019-10" db="EMBL/GenBank/DDBJ databases">
        <title>Characterization of the phylogenetic diversity of two novel species belonging to the genus Bifidobacterium: Bifidobacterium cebidarum sp. nov. and Bifidobacterium leontopitheci sp. nov.</title>
        <authorList>
            <person name="Lugli G.A."/>
            <person name="Duranti S."/>
            <person name="Milani C."/>
            <person name="Turroni F."/>
            <person name="Ventura M."/>
        </authorList>
    </citation>
    <scope>NUCLEOTIDE SEQUENCE [LARGE SCALE GENOMIC DNA]</scope>
    <source>
        <strain evidence="24 25">DSM 100688</strain>
    </source>
</reference>
<evidence type="ECO:0000256" key="9">
    <source>
        <dbReference type="ARBA" id="ARBA00022984"/>
    </source>
</evidence>
<feature type="transmembrane region" description="Helical" evidence="23">
    <location>
        <begin position="254"/>
        <end position="270"/>
    </location>
</feature>
<evidence type="ECO:0000256" key="4">
    <source>
        <dbReference type="ARBA" id="ARBA00022618"/>
    </source>
</evidence>
<evidence type="ECO:0000256" key="22">
    <source>
        <dbReference type="SAM" id="MobiDB-lite"/>
    </source>
</evidence>
<evidence type="ECO:0000256" key="2">
    <source>
        <dbReference type="ARBA" id="ARBA00004752"/>
    </source>
</evidence>
<protein>
    <recommendedName>
        <fullName evidence="17">Probable peptidoglycan glycosyltransferase FtsW</fullName>
        <ecNumber evidence="19">2.4.99.28</ecNumber>
    </recommendedName>
    <alternativeName>
        <fullName evidence="18">Cell division protein FtsW</fullName>
    </alternativeName>
    <alternativeName>
        <fullName evidence="15">Cell wall polymerase</fullName>
    </alternativeName>
    <alternativeName>
        <fullName evidence="14">Peptidoglycan polymerase</fullName>
    </alternativeName>
</protein>
<dbReference type="GO" id="GO:0015648">
    <property type="term" value="F:lipid-linked peptidoglycan transporter activity"/>
    <property type="evidence" value="ECO:0007669"/>
    <property type="project" value="TreeGrafter"/>
</dbReference>
<dbReference type="EC" id="2.4.99.28" evidence="19"/>
<evidence type="ECO:0000256" key="11">
    <source>
        <dbReference type="ARBA" id="ARBA00023136"/>
    </source>
</evidence>
<evidence type="ECO:0000256" key="14">
    <source>
        <dbReference type="ARBA" id="ARBA00032370"/>
    </source>
</evidence>
<evidence type="ECO:0000256" key="12">
    <source>
        <dbReference type="ARBA" id="ARBA00023306"/>
    </source>
</evidence>
<evidence type="ECO:0000256" key="1">
    <source>
        <dbReference type="ARBA" id="ARBA00004651"/>
    </source>
</evidence>
<accession>A0A6L4X258</accession>
<evidence type="ECO:0000256" key="23">
    <source>
        <dbReference type="SAM" id="Phobius"/>
    </source>
</evidence>
<evidence type="ECO:0000256" key="15">
    <source>
        <dbReference type="ARBA" id="ARBA00033270"/>
    </source>
</evidence>
<evidence type="ECO:0000256" key="19">
    <source>
        <dbReference type="ARBA" id="ARBA00044770"/>
    </source>
</evidence>
<feature type="transmembrane region" description="Helical" evidence="23">
    <location>
        <begin position="429"/>
        <end position="450"/>
    </location>
</feature>
<comment type="subcellular location">
    <subcellularLocation>
        <location evidence="1">Cell membrane</location>
        <topology evidence="1">Multi-pass membrane protein</topology>
    </subcellularLocation>
</comment>
<evidence type="ECO:0000256" key="8">
    <source>
        <dbReference type="ARBA" id="ARBA00022960"/>
    </source>
</evidence>
<keyword evidence="25" id="KW-1185">Reference proteome</keyword>
<evidence type="ECO:0000256" key="13">
    <source>
        <dbReference type="ARBA" id="ARBA00023316"/>
    </source>
</evidence>
<dbReference type="GO" id="GO:0008360">
    <property type="term" value="P:regulation of cell shape"/>
    <property type="evidence" value="ECO:0007669"/>
    <property type="project" value="UniProtKB-KW"/>
</dbReference>
<feature type="transmembrane region" description="Helical" evidence="23">
    <location>
        <begin position="231"/>
        <end position="248"/>
    </location>
</feature>
<keyword evidence="10 23" id="KW-1133">Transmembrane helix</keyword>
<proteinExistence type="inferred from homology"/>
<dbReference type="PANTHER" id="PTHR30474">
    <property type="entry name" value="CELL CYCLE PROTEIN"/>
    <property type="match status" value="1"/>
</dbReference>
<feature type="transmembrane region" description="Helical" evidence="23">
    <location>
        <begin position="137"/>
        <end position="155"/>
    </location>
</feature>
<sequence length="464" mass="48205">MAGADPKRRGGRISIGSARRAGTAKTGDRTAGGSAARSTDKPTAKATSRRSVSGGARPTRGATASPTPTMPAADGPGRTGFAGFTGIRSLVNPLWCYHGFIGAVLVLCCFGVIMVFSSSTVTLVASGLKPWQRGLNQGLYCGVGLICAAFLARRSVKFYRHVAGGVMIGSLVLQMLTLTPLGVGSETTGNNGWIAIGGFSMQPAEVTKLALCLWLPIALHRSAKAYPRDGLKAYAVPGGMYVAALGLVMLGKDLGTAMILVFIGVVAFLISGFPLRYMAMLAGALGAVVAVLVISSPNRLNRVLAAYQECTDTQGVCFQSTHAKYALASGGLLGVGLGNSREKWNYLPEAHNDFIFAIIGEETGFIGAAIVILLFVVIGWCLISVAMQLDDRCFATSLVCVAVWLVGQALVNIGVVVGIFPVLGVPMPFVSAGGSSMLMCLCAAGVAVAIMRSHPQVRAEGRLD</sequence>
<dbReference type="InterPro" id="IPR013437">
    <property type="entry name" value="FtsW"/>
</dbReference>
<comment type="caution">
    <text evidence="24">The sequence shown here is derived from an EMBL/GenBank/DDBJ whole genome shotgun (WGS) entry which is preliminary data.</text>
</comment>
<evidence type="ECO:0000313" key="25">
    <source>
        <dbReference type="Proteomes" id="UP000482084"/>
    </source>
</evidence>
<dbReference type="InterPro" id="IPR001182">
    <property type="entry name" value="FtsW/RodA"/>
</dbReference>
<comment type="catalytic activity">
    <reaction evidence="20">
        <text>[GlcNAc-(1-&gt;4)-Mur2Ac(oyl-L-Ala-gamma-D-Glu-L-Lys-D-Ala-D-Ala)](n)-di-trans,octa-cis-undecaprenyl diphosphate + beta-D-GlcNAc-(1-&gt;4)-Mur2Ac(oyl-L-Ala-gamma-D-Glu-L-Lys-D-Ala-D-Ala)-di-trans,octa-cis-undecaprenyl diphosphate = [GlcNAc-(1-&gt;4)-Mur2Ac(oyl-L-Ala-gamma-D-Glu-L-Lys-D-Ala-D-Ala)](n+1)-di-trans,octa-cis-undecaprenyl diphosphate + di-trans,octa-cis-undecaprenyl diphosphate + H(+)</text>
        <dbReference type="Rhea" id="RHEA:23708"/>
        <dbReference type="Rhea" id="RHEA-COMP:9602"/>
        <dbReference type="Rhea" id="RHEA-COMP:9603"/>
        <dbReference type="ChEBI" id="CHEBI:15378"/>
        <dbReference type="ChEBI" id="CHEBI:58405"/>
        <dbReference type="ChEBI" id="CHEBI:60033"/>
        <dbReference type="ChEBI" id="CHEBI:78435"/>
        <dbReference type="EC" id="2.4.99.28"/>
    </reaction>
</comment>
<evidence type="ECO:0000256" key="18">
    <source>
        <dbReference type="ARBA" id="ARBA00041418"/>
    </source>
</evidence>
<dbReference type="GO" id="GO:0005886">
    <property type="term" value="C:plasma membrane"/>
    <property type="evidence" value="ECO:0007669"/>
    <property type="project" value="UniProtKB-SubCell"/>
</dbReference>
<dbReference type="GO" id="GO:0051301">
    <property type="term" value="P:cell division"/>
    <property type="evidence" value="ECO:0007669"/>
    <property type="project" value="UniProtKB-KW"/>
</dbReference>
<keyword evidence="9" id="KW-0573">Peptidoglycan synthesis</keyword>
<evidence type="ECO:0000256" key="10">
    <source>
        <dbReference type="ARBA" id="ARBA00022989"/>
    </source>
</evidence>
<evidence type="ECO:0000256" key="6">
    <source>
        <dbReference type="ARBA" id="ARBA00022679"/>
    </source>
</evidence>
<feature type="transmembrane region" description="Helical" evidence="23">
    <location>
        <begin position="365"/>
        <end position="386"/>
    </location>
</feature>
<keyword evidence="13" id="KW-0961">Cell wall biogenesis/degradation</keyword>
<dbReference type="GO" id="GO:0008955">
    <property type="term" value="F:peptidoglycan glycosyltransferase activity"/>
    <property type="evidence" value="ECO:0007669"/>
    <property type="project" value="UniProtKB-EC"/>
</dbReference>
<evidence type="ECO:0000256" key="21">
    <source>
        <dbReference type="ARBA" id="ARBA00049966"/>
    </source>
</evidence>
<dbReference type="PANTHER" id="PTHR30474:SF2">
    <property type="entry name" value="PEPTIDOGLYCAN GLYCOSYLTRANSFERASE FTSW-RELATED"/>
    <property type="match status" value="1"/>
</dbReference>
<keyword evidence="6" id="KW-0808">Transferase</keyword>
<feature type="transmembrane region" description="Helical" evidence="23">
    <location>
        <begin position="162"/>
        <end position="181"/>
    </location>
</feature>
<keyword evidence="3" id="KW-1003">Cell membrane</keyword>
<evidence type="ECO:0000256" key="7">
    <source>
        <dbReference type="ARBA" id="ARBA00022692"/>
    </source>
</evidence>
<evidence type="ECO:0000256" key="16">
    <source>
        <dbReference type="ARBA" id="ARBA00038053"/>
    </source>
</evidence>
<keyword evidence="8" id="KW-0133">Cell shape</keyword>
<evidence type="ECO:0000256" key="5">
    <source>
        <dbReference type="ARBA" id="ARBA00022676"/>
    </source>
</evidence>
<keyword evidence="12" id="KW-0131">Cell cycle</keyword>
<dbReference type="AlphaFoldDB" id="A0A6L4X258"/>
<feature type="compositionally biased region" description="Low complexity" evidence="22">
    <location>
        <begin position="62"/>
        <end position="73"/>
    </location>
</feature>
<keyword evidence="11 23" id="KW-0472">Membrane</keyword>
<dbReference type="Proteomes" id="UP000482084">
    <property type="component" value="Unassembled WGS sequence"/>
</dbReference>
<dbReference type="PROSITE" id="PS00428">
    <property type="entry name" value="FTSW_RODA_SPOVE"/>
    <property type="match status" value="1"/>
</dbReference>
<comment type="similarity">
    <text evidence="16">Belongs to the SEDS family. FtsW subfamily.</text>
</comment>
<feature type="compositionally biased region" description="Low complexity" evidence="22">
    <location>
        <begin position="12"/>
        <end position="21"/>
    </location>
</feature>